<dbReference type="GO" id="GO:0005737">
    <property type="term" value="C:cytoplasm"/>
    <property type="evidence" value="ECO:0007669"/>
    <property type="project" value="UniProtKB-SubCell"/>
</dbReference>
<protein>
    <recommendedName>
        <fullName evidence="6 10">Arsenate reductase</fullName>
        <ecNumber evidence="9 10">1.20.4.4</ecNumber>
    </recommendedName>
</protein>
<evidence type="ECO:0000256" key="8">
    <source>
        <dbReference type="ARBA" id="ARBA00061528"/>
    </source>
</evidence>
<feature type="active site" description="Nucleophile" evidence="10">
    <location>
        <position position="10"/>
    </location>
</feature>
<dbReference type="InterPro" id="IPR023485">
    <property type="entry name" value="Ptyr_pPase"/>
</dbReference>
<keyword evidence="13" id="KW-1185">Reference proteome</keyword>
<dbReference type="CDD" id="cd16345">
    <property type="entry name" value="LMWP_ArsC"/>
    <property type="match status" value="1"/>
</dbReference>
<dbReference type="NCBIfam" id="NF010053">
    <property type="entry name" value="PRK13530.1"/>
    <property type="match status" value="1"/>
</dbReference>
<dbReference type="GeneID" id="78331768"/>
<dbReference type="RefSeq" id="WP_070039204.1">
    <property type="nucleotide sequence ID" value="NZ_BKAW01000003.1"/>
</dbReference>
<name>A0AB34AFK7_STAUR</name>
<keyword evidence="3 10" id="KW-0560">Oxidoreductase</keyword>
<evidence type="ECO:0000313" key="12">
    <source>
        <dbReference type="EMBL" id="GEQ02042.1"/>
    </source>
</evidence>
<organism evidence="12 13">
    <name type="scientific">Staphylococcus ureilyticus</name>
    <name type="common">Staphylococcus cohnii subsp. urealyticus</name>
    <dbReference type="NCBI Taxonomy" id="94138"/>
    <lineage>
        <taxon>Bacteria</taxon>
        <taxon>Bacillati</taxon>
        <taxon>Bacillota</taxon>
        <taxon>Bacilli</taxon>
        <taxon>Bacillales</taxon>
        <taxon>Staphylococcaceae</taxon>
        <taxon>Staphylococcus</taxon>
        <taxon>Staphylococcus cohnii species complex</taxon>
    </lineage>
</organism>
<feature type="disulfide bond" description="Redox-active; alternate" evidence="10">
    <location>
        <begin position="82"/>
        <end position="89"/>
    </location>
</feature>
<comment type="catalytic activity">
    <reaction evidence="7 10">
        <text>arsenate + [thioredoxin]-dithiol + H(+) = arsenite + [thioredoxin]-disulfide + H2O</text>
        <dbReference type="Rhea" id="RHEA:43848"/>
        <dbReference type="Rhea" id="RHEA-COMP:10698"/>
        <dbReference type="Rhea" id="RHEA-COMP:10700"/>
        <dbReference type="ChEBI" id="CHEBI:15377"/>
        <dbReference type="ChEBI" id="CHEBI:15378"/>
        <dbReference type="ChEBI" id="CHEBI:29242"/>
        <dbReference type="ChEBI" id="CHEBI:29950"/>
        <dbReference type="ChEBI" id="CHEBI:48597"/>
        <dbReference type="ChEBI" id="CHEBI:50058"/>
        <dbReference type="EC" id="1.20.4.4"/>
    </reaction>
</comment>
<dbReference type="Proteomes" id="UP000321839">
    <property type="component" value="Unassembled WGS sequence"/>
</dbReference>
<proteinExistence type="inferred from homology"/>
<dbReference type="PANTHER" id="PTHR43428">
    <property type="entry name" value="ARSENATE REDUCTASE"/>
    <property type="match status" value="1"/>
</dbReference>
<dbReference type="SMART" id="SM00226">
    <property type="entry name" value="LMWPc"/>
    <property type="match status" value="1"/>
</dbReference>
<evidence type="ECO:0000259" key="11">
    <source>
        <dbReference type="SMART" id="SM00226"/>
    </source>
</evidence>
<comment type="similarity">
    <text evidence="8 10">Belongs to the low molecular weight phosphotyrosine protein phosphatase family. Thioredoxin-coupled ArsC subfamily.</text>
</comment>
<dbReference type="AlphaFoldDB" id="A0AB34AFK7"/>
<dbReference type="SUPFAM" id="SSF52788">
    <property type="entry name" value="Phosphotyrosine protein phosphatases I"/>
    <property type="match status" value="1"/>
</dbReference>
<dbReference type="EMBL" id="BKAW01000003">
    <property type="protein sequence ID" value="GEQ02042.1"/>
    <property type="molecule type" value="Genomic_DNA"/>
</dbReference>
<dbReference type="InterPro" id="IPR036196">
    <property type="entry name" value="Ptyr_pPase_sf"/>
</dbReference>
<comment type="subcellular location">
    <subcellularLocation>
        <location evidence="10">Cytoplasm</location>
    </subcellularLocation>
</comment>
<feature type="active site" description="Nucleophile" evidence="10">
    <location>
        <position position="89"/>
    </location>
</feature>
<comment type="caution">
    <text evidence="12">The sequence shown here is derived from an EMBL/GenBank/DDBJ whole genome shotgun (WGS) entry which is preliminary data.</text>
</comment>
<evidence type="ECO:0000256" key="2">
    <source>
        <dbReference type="ARBA" id="ARBA00022849"/>
    </source>
</evidence>
<dbReference type="HAMAP" id="MF_01624">
    <property type="entry name" value="Arsenate_reduct"/>
    <property type="match status" value="1"/>
</dbReference>
<dbReference type="Pfam" id="PF01451">
    <property type="entry name" value="LMWPc"/>
    <property type="match status" value="1"/>
</dbReference>
<comment type="function">
    <text evidence="10">Catalyzes the reduction of arsenate [As(V)] to arsenite [As(III)].</text>
</comment>
<accession>A0AB34AFK7</accession>
<dbReference type="NCBIfam" id="TIGR02691">
    <property type="entry name" value="arsC_pI258_fam"/>
    <property type="match status" value="1"/>
</dbReference>
<reference evidence="12 13" key="1">
    <citation type="submission" date="2019-07" db="EMBL/GenBank/DDBJ databases">
        <title>Whole genome shotgun sequence of Staphylococcus cohnii subsp. urealyticus NBRC 109766.</title>
        <authorList>
            <person name="Hosoyama A."/>
            <person name="Uohara A."/>
            <person name="Ohji S."/>
            <person name="Ichikawa N."/>
        </authorList>
    </citation>
    <scope>NUCLEOTIDE SEQUENCE [LARGE SCALE GENOMIC DNA]</scope>
    <source>
        <strain evidence="12 13">NBRC 109766</strain>
    </source>
</reference>
<evidence type="ECO:0000256" key="4">
    <source>
        <dbReference type="ARBA" id="ARBA00023157"/>
    </source>
</evidence>
<feature type="domain" description="Phosphotyrosine protein phosphatase I" evidence="11">
    <location>
        <begin position="4"/>
        <end position="131"/>
    </location>
</feature>
<evidence type="ECO:0000256" key="10">
    <source>
        <dbReference type="HAMAP-Rule" id="MF_01624"/>
    </source>
</evidence>
<feature type="disulfide bond" description="Redox-active; alternate" evidence="10">
    <location>
        <begin position="10"/>
        <end position="82"/>
    </location>
</feature>
<evidence type="ECO:0000256" key="1">
    <source>
        <dbReference type="ARBA" id="ARBA00022490"/>
    </source>
</evidence>
<gene>
    <name evidence="12" type="primary">arsC_1</name>
    <name evidence="10" type="synonym">arsC</name>
    <name evidence="12" type="ORF">SCO02_04830</name>
</gene>
<feature type="active site" description="Nucleophile" evidence="10">
    <location>
        <position position="82"/>
    </location>
</feature>
<evidence type="ECO:0000256" key="5">
    <source>
        <dbReference type="ARBA" id="ARBA00023284"/>
    </source>
</evidence>
<keyword evidence="1 10" id="KW-0963">Cytoplasm</keyword>
<evidence type="ECO:0000256" key="9">
    <source>
        <dbReference type="ARBA" id="ARBA00066655"/>
    </source>
</evidence>
<evidence type="ECO:0000256" key="7">
    <source>
        <dbReference type="ARBA" id="ARBA00052766"/>
    </source>
</evidence>
<dbReference type="PANTHER" id="PTHR43428:SF1">
    <property type="entry name" value="ARSENATE REDUCTASE"/>
    <property type="match status" value="1"/>
</dbReference>
<keyword evidence="4 10" id="KW-1015">Disulfide bond</keyword>
<keyword evidence="5 10" id="KW-0676">Redox-active center</keyword>
<dbReference type="InterPro" id="IPR014064">
    <property type="entry name" value="Arsenate_reductase_ArsC"/>
</dbReference>
<sequence>MKKKIIYFICTGNSCRSQMAEGWGKHILGETWHVYSAGIETHGVNPKAIDAMNEVGIDISNHTSDLIDNDILKQANLIVTLCSDADKNCPILPPNVKKEHWGFDDPAGKTWTEFQRVRDEIKLAIENFKTK</sequence>
<keyword evidence="2 10" id="KW-0059">Arsenical resistance</keyword>
<dbReference type="GO" id="GO:0004725">
    <property type="term" value="F:protein tyrosine phosphatase activity"/>
    <property type="evidence" value="ECO:0007669"/>
    <property type="project" value="UniProtKB-UniRule"/>
</dbReference>
<dbReference type="FunFam" id="3.40.50.2300:FF:000237">
    <property type="entry name" value="Arsenate reductase"/>
    <property type="match status" value="1"/>
</dbReference>
<dbReference type="GO" id="GO:0030612">
    <property type="term" value="F:arsenate reductase (thioredoxin) activity"/>
    <property type="evidence" value="ECO:0007669"/>
    <property type="project" value="UniProtKB-UniRule"/>
</dbReference>
<dbReference type="EC" id="1.20.4.4" evidence="9 10"/>
<dbReference type="Gene3D" id="3.40.50.2300">
    <property type="match status" value="1"/>
</dbReference>
<dbReference type="GO" id="GO:0046685">
    <property type="term" value="P:response to arsenic-containing substance"/>
    <property type="evidence" value="ECO:0007669"/>
    <property type="project" value="UniProtKB-UniRule"/>
</dbReference>
<evidence type="ECO:0000256" key="6">
    <source>
        <dbReference type="ARBA" id="ARBA00039879"/>
    </source>
</evidence>
<evidence type="ECO:0000256" key="3">
    <source>
        <dbReference type="ARBA" id="ARBA00023002"/>
    </source>
</evidence>
<evidence type="ECO:0000313" key="13">
    <source>
        <dbReference type="Proteomes" id="UP000321839"/>
    </source>
</evidence>